<feature type="non-terminal residue" evidence="2">
    <location>
        <position position="179"/>
    </location>
</feature>
<feature type="region of interest" description="Disordered" evidence="1">
    <location>
        <begin position="1"/>
        <end position="46"/>
    </location>
</feature>
<dbReference type="AlphaFoldDB" id="A0A0V1PPW7"/>
<dbReference type="Proteomes" id="UP000054251">
    <property type="component" value="Unassembled WGS sequence"/>
</dbReference>
<name>A0A0V1PPW7_9ASCO</name>
<feature type="compositionally biased region" description="Low complexity" evidence="1">
    <location>
        <begin position="9"/>
        <end position="23"/>
    </location>
</feature>
<evidence type="ECO:0000256" key="1">
    <source>
        <dbReference type="SAM" id="MobiDB-lite"/>
    </source>
</evidence>
<keyword evidence="3" id="KW-1185">Reference proteome</keyword>
<organism evidence="2 3">
    <name type="scientific">Debaryomyces fabryi</name>
    <dbReference type="NCBI Taxonomy" id="58627"/>
    <lineage>
        <taxon>Eukaryota</taxon>
        <taxon>Fungi</taxon>
        <taxon>Dikarya</taxon>
        <taxon>Ascomycota</taxon>
        <taxon>Saccharomycotina</taxon>
        <taxon>Pichiomycetes</taxon>
        <taxon>Debaryomycetaceae</taxon>
        <taxon>Debaryomyces</taxon>
    </lineage>
</organism>
<sequence>MSKIPRNISSFGPSSSLQPSFSSVPGIKATAELPGLSTPPSSPEMEVADTVMEDAVDTDMEDVVIPLDLTLPSTPRASSVLVPMPSHPETPLASSPLSVPQVVEPPSPSSSPASSRLLSSRTVIEYISDSEASVSGEDYRTSYYERHHDNFDCSDDEDYIDKPIKKRKAITGKLRRRSE</sequence>
<dbReference type="RefSeq" id="XP_015464329.1">
    <property type="nucleotide sequence ID" value="XM_015614843.1"/>
</dbReference>
<protein>
    <submittedName>
        <fullName evidence="2">Uncharacterized protein</fullName>
    </submittedName>
</protein>
<accession>A0A0V1PPW7</accession>
<evidence type="ECO:0000313" key="3">
    <source>
        <dbReference type="Proteomes" id="UP000054251"/>
    </source>
</evidence>
<comment type="caution">
    <text evidence="2">The sequence shown here is derived from an EMBL/GenBank/DDBJ whole genome shotgun (WGS) entry which is preliminary data.</text>
</comment>
<evidence type="ECO:0000313" key="2">
    <source>
        <dbReference type="EMBL" id="KRZ98226.1"/>
    </source>
</evidence>
<gene>
    <name evidence="2" type="ORF">AC631_06014</name>
</gene>
<dbReference type="GeneID" id="26843023"/>
<dbReference type="EMBL" id="LMYN01000476">
    <property type="protein sequence ID" value="KRZ98226.1"/>
    <property type="molecule type" value="Genomic_DNA"/>
</dbReference>
<reference evidence="2 3" key="1">
    <citation type="submission" date="2015-11" db="EMBL/GenBank/DDBJ databases">
        <title>The genome of Debaryomyces fabryi.</title>
        <authorList>
            <person name="Tafer H."/>
            <person name="Lopandic K."/>
        </authorList>
    </citation>
    <scope>NUCLEOTIDE SEQUENCE [LARGE SCALE GENOMIC DNA]</scope>
    <source>
        <strain evidence="2 3">CBS 789</strain>
    </source>
</reference>
<feature type="compositionally biased region" description="Low complexity" evidence="1">
    <location>
        <begin position="110"/>
        <end position="119"/>
    </location>
</feature>
<proteinExistence type="predicted"/>
<feature type="region of interest" description="Disordered" evidence="1">
    <location>
        <begin position="75"/>
        <end position="119"/>
    </location>
</feature>